<comment type="caution">
    <text evidence="1">The sequence shown here is derived from an EMBL/GenBank/DDBJ whole genome shotgun (WGS) entry which is preliminary data.</text>
</comment>
<gene>
    <name evidence="1" type="ORF">DPM19_11300</name>
</gene>
<dbReference type="RefSeq" id="WP_111865914.1">
    <property type="nucleotide sequence ID" value="NZ_QLYX01000004.1"/>
</dbReference>
<evidence type="ECO:0000313" key="1">
    <source>
        <dbReference type="EMBL" id="RAY15288.1"/>
    </source>
</evidence>
<sequence length="82" mass="9706">MYVIRLPNGKLRVPHSATSEDGRVIGQAYVDIGPDDPDYTRLLDQAVTEEELEEKRRRWREDDEALRRQFEEWKEAEHPEAP</sequence>
<name>A0A365H8E0_9ACTN</name>
<dbReference type="OrthoDB" id="3540315at2"/>
<accession>A0A365H8E0</accession>
<reference evidence="1 2" key="1">
    <citation type="submission" date="2018-06" db="EMBL/GenBank/DDBJ databases">
        <title>Actinomadura craniellae sp. nov. isolated from marine sponge Craniella sp.</title>
        <authorList>
            <person name="Li L."/>
            <person name="Xu Q.H."/>
            <person name="Lin H.W."/>
            <person name="Lu Y.H."/>
        </authorList>
    </citation>
    <scope>NUCLEOTIDE SEQUENCE [LARGE SCALE GENOMIC DNA]</scope>
    <source>
        <strain evidence="1 2">LHW63021</strain>
    </source>
</reference>
<organism evidence="1 2">
    <name type="scientific">Actinomadura craniellae</name>
    <dbReference type="NCBI Taxonomy" id="2231787"/>
    <lineage>
        <taxon>Bacteria</taxon>
        <taxon>Bacillati</taxon>
        <taxon>Actinomycetota</taxon>
        <taxon>Actinomycetes</taxon>
        <taxon>Streptosporangiales</taxon>
        <taxon>Thermomonosporaceae</taxon>
        <taxon>Actinomadura</taxon>
    </lineage>
</organism>
<protein>
    <submittedName>
        <fullName evidence="1">Uncharacterized protein</fullName>
    </submittedName>
</protein>
<dbReference type="Proteomes" id="UP000251891">
    <property type="component" value="Unassembled WGS sequence"/>
</dbReference>
<dbReference type="AlphaFoldDB" id="A0A365H8E0"/>
<dbReference type="EMBL" id="QLYX01000004">
    <property type="protein sequence ID" value="RAY15288.1"/>
    <property type="molecule type" value="Genomic_DNA"/>
</dbReference>
<keyword evidence="2" id="KW-1185">Reference proteome</keyword>
<proteinExistence type="predicted"/>
<evidence type="ECO:0000313" key="2">
    <source>
        <dbReference type="Proteomes" id="UP000251891"/>
    </source>
</evidence>